<dbReference type="RefSeq" id="WP_249832236.1">
    <property type="nucleotide sequence ID" value="NZ_JAMGBE010000004.1"/>
</dbReference>
<evidence type="ECO:0000313" key="4">
    <source>
        <dbReference type="Proteomes" id="UP001165342"/>
    </source>
</evidence>
<sequence>MRTFFITFIVLLATWPAPSQSATRNFGVNGFDRIRVEGPFKVSVATGVAPSATVSGSSAAIDRVDIDVQGTTLIVSANLSSWGGYPGKDQGPVEIKIGTHELSQARLNGSGSLVIDKAKGLSFLLSTQGSGSASIQKADVDQLTVAVAGTGSATVAGRAGKLTAWVRGVSSFDGSALNAKNAVLRAEGPSTVKADVSNEATIQGNGTATIALTGKPTCTNKLVGSANVTGCR</sequence>
<feature type="signal peptide" evidence="1">
    <location>
        <begin position="1"/>
        <end position="21"/>
    </location>
</feature>
<evidence type="ECO:0000256" key="1">
    <source>
        <dbReference type="SAM" id="SignalP"/>
    </source>
</evidence>
<dbReference type="Pfam" id="PF10988">
    <property type="entry name" value="DUF2807"/>
    <property type="match status" value="1"/>
</dbReference>
<feature type="chain" id="PRO_5046270102" evidence="1">
    <location>
        <begin position="22"/>
        <end position="232"/>
    </location>
</feature>
<reference evidence="3" key="1">
    <citation type="submission" date="2022-05" db="EMBL/GenBank/DDBJ databases">
        <authorList>
            <person name="Jo J.-H."/>
            <person name="Im W.-T."/>
        </authorList>
    </citation>
    <scope>NUCLEOTIDE SEQUENCE</scope>
    <source>
        <strain evidence="3">SE220</strain>
    </source>
</reference>
<dbReference type="EMBL" id="JAMGBE010000004">
    <property type="protein sequence ID" value="MCL6730733.1"/>
    <property type="molecule type" value="Genomic_DNA"/>
</dbReference>
<comment type="caution">
    <text evidence="3">The sequence shown here is derived from an EMBL/GenBank/DDBJ whole genome shotgun (WGS) entry which is preliminary data.</text>
</comment>
<evidence type="ECO:0000259" key="2">
    <source>
        <dbReference type="Pfam" id="PF10988"/>
    </source>
</evidence>
<keyword evidence="1" id="KW-0732">Signal</keyword>
<protein>
    <submittedName>
        <fullName evidence="3">DUF2807 domain-containing protein</fullName>
    </submittedName>
</protein>
<proteinExistence type="predicted"/>
<dbReference type="InterPro" id="IPR021255">
    <property type="entry name" value="DUF2807"/>
</dbReference>
<accession>A0ABT0S4E7</accession>
<dbReference type="Proteomes" id="UP001165342">
    <property type="component" value="Unassembled WGS sequence"/>
</dbReference>
<keyword evidence="4" id="KW-1185">Reference proteome</keyword>
<gene>
    <name evidence="3" type="ORF">LZ538_11820</name>
</gene>
<name>A0ABT0S4E7_9SPHN</name>
<feature type="domain" description="Putative auto-transporter adhesin head GIN" evidence="2">
    <location>
        <begin position="31"/>
        <end position="216"/>
    </location>
</feature>
<evidence type="ECO:0000313" key="3">
    <source>
        <dbReference type="EMBL" id="MCL6730733.1"/>
    </source>
</evidence>
<organism evidence="3 4">
    <name type="scientific">Sphingomonas hankyongi</name>
    <dbReference type="NCBI Taxonomy" id="2908209"/>
    <lineage>
        <taxon>Bacteria</taxon>
        <taxon>Pseudomonadati</taxon>
        <taxon>Pseudomonadota</taxon>
        <taxon>Alphaproteobacteria</taxon>
        <taxon>Sphingomonadales</taxon>
        <taxon>Sphingomonadaceae</taxon>
        <taxon>Sphingomonas</taxon>
    </lineage>
</organism>
<dbReference type="Gene3D" id="2.160.20.120">
    <property type="match status" value="1"/>
</dbReference>